<evidence type="ECO:0000313" key="2">
    <source>
        <dbReference type="EMBL" id="CAJ1403834.1"/>
    </source>
</evidence>
<dbReference type="EMBL" id="CAUJNA010003511">
    <property type="protein sequence ID" value="CAJ1403834.1"/>
    <property type="molecule type" value="Genomic_DNA"/>
</dbReference>
<evidence type="ECO:0000256" key="1">
    <source>
        <dbReference type="SAM" id="MobiDB-lite"/>
    </source>
</evidence>
<gene>
    <name evidence="2" type="ORF">EVOR1521_LOCUS26414</name>
</gene>
<evidence type="ECO:0000313" key="3">
    <source>
        <dbReference type="Proteomes" id="UP001178507"/>
    </source>
</evidence>
<organism evidence="2 3">
    <name type="scientific">Effrenium voratum</name>
    <dbReference type="NCBI Taxonomy" id="2562239"/>
    <lineage>
        <taxon>Eukaryota</taxon>
        <taxon>Sar</taxon>
        <taxon>Alveolata</taxon>
        <taxon>Dinophyceae</taxon>
        <taxon>Suessiales</taxon>
        <taxon>Symbiodiniaceae</taxon>
        <taxon>Effrenium</taxon>
    </lineage>
</organism>
<keyword evidence="3" id="KW-1185">Reference proteome</keyword>
<feature type="region of interest" description="Disordered" evidence="1">
    <location>
        <begin position="75"/>
        <end position="131"/>
    </location>
</feature>
<accession>A0AA36NEZ8</accession>
<sequence>MERTAIEITGGTTEWTSRLSLKKAMERFGEVIGCHIGNRGVDKPVVRYVSGEVAQTAHQALRKGEIVLDGMILEGDWKPDRGRPPPEMRKEPREAEMTSRDFLTGMRARRDRRSTLASVETFRRSRRRRRD</sequence>
<feature type="compositionally biased region" description="Basic and acidic residues" evidence="1">
    <location>
        <begin position="75"/>
        <end position="99"/>
    </location>
</feature>
<dbReference type="AlphaFoldDB" id="A0AA36NEZ8"/>
<reference evidence="2" key="1">
    <citation type="submission" date="2023-08" db="EMBL/GenBank/DDBJ databases">
        <authorList>
            <person name="Chen Y."/>
            <person name="Shah S."/>
            <person name="Dougan E. K."/>
            <person name="Thang M."/>
            <person name="Chan C."/>
        </authorList>
    </citation>
    <scope>NUCLEOTIDE SEQUENCE</scope>
</reference>
<comment type="caution">
    <text evidence="2">The sequence shown here is derived from an EMBL/GenBank/DDBJ whole genome shotgun (WGS) entry which is preliminary data.</text>
</comment>
<proteinExistence type="predicted"/>
<protein>
    <recommendedName>
        <fullName evidence="4">RNA-binding protein</fullName>
    </recommendedName>
</protein>
<evidence type="ECO:0008006" key="4">
    <source>
        <dbReference type="Google" id="ProtNLM"/>
    </source>
</evidence>
<name>A0AA36NEZ8_9DINO</name>
<dbReference type="Proteomes" id="UP001178507">
    <property type="component" value="Unassembled WGS sequence"/>
</dbReference>